<feature type="domain" description="Protein kinase" evidence="5">
    <location>
        <begin position="175"/>
        <end position="442"/>
    </location>
</feature>
<feature type="binding site" evidence="3">
    <location>
        <position position="204"/>
    </location>
    <ligand>
        <name>ATP</name>
        <dbReference type="ChEBI" id="CHEBI:30616"/>
    </ligand>
</feature>
<organism evidence="6 7">
    <name type="scientific">Ramazzottius varieornatus</name>
    <name type="common">Water bear</name>
    <name type="synonym">Tardigrade</name>
    <dbReference type="NCBI Taxonomy" id="947166"/>
    <lineage>
        <taxon>Eukaryota</taxon>
        <taxon>Metazoa</taxon>
        <taxon>Ecdysozoa</taxon>
        <taxon>Tardigrada</taxon>
        <taxon>Eutardigrada</taxon>
        <taxon>Parachela</taxon>
        <taxon>Hypsibioidea</taxon>
        <taxon>Ramazzottiidae</taxon>
        <taxon>Ramazzottius</taxon>
    </lineage>
</organism>
<dbReference type="PROSITE" id="PS00107">
    <property type="entry name" value="PROTEIN_KINASE_ATP"/>
    <property type="match status" value="1"/>
</dbReference>
<feature type="region of interest" description="Disordered" evidence="4">
    <location>
        <begin position="507"/>
        <end position="535"/>
    </location>
</feature>
<dbReference type="PROSITE" id="PS50011">
    <property type="entry name" value="PROTEIN_KINASE_DOM"/>
    <property type="match status" value="1"/>
</dbReference>
<evidence type="ECO:0000256" key="1">
    <source>
        <dbReference type="ARBA" id="ARBA00022741"/>
    </source>
</evidence>
<evidence type="ECO:0000259" key="5">
    <source>
        <dbReference type="PROSITE" id="PS50011"/>
    </source>
</evidence>
<proteinExistence type="predicted"/>
<dbReference type="InterPro" id="IPR000719">
    <property type="entry name" value="Prot_kinase_dom"/>
</dbReference>
<sequence length="552" mass="62648">MLIYCRRFREALRLPCNLFCPLLVLPSRFDQCPHSSGWAKHQLASISRVMVDVERRGVSMVGTLGRDIHALEGSFTSQLSELSESFTESCSVNDYEDYDSDKEDMVFSNGEFDNGQDFGEIDVDGIEDIFALETESEPETGFIHDLNRKALSRPTLHKSLSTSADDRYVHLNQYKLMDKTIGEGTTSIVKLAINKQDNNRYAMKILSKTRLMKRAMLFKKAQSPSQPDPYREIAILRKLNHPNIVKLIDVLDDPEEDDLYMVFELMEGGKVLDIPTRSPLSEKLARQYFRDILSGVEYLHLNHIIHRDLKPDNMLLDDFGTVKIADFGLSGEFVGVDDGVASPNGTPAFTAPECLDEERINYSGQAIDMWSLGITLFALVYGDVPFQDENVYRLYDRVKKDPVVFPDTGNISANCRDFILRLLEKDPLKRITMMEAMCHPWITDHGKDPLDTRRGSMVPVPEDLTTEEVEKCIHKVPKVKRFILIRRLSNGVAGLILPKRKRRLSANSESEMFTAHSHATSPSPTSGSTWRRGSITSARMFKRGRKLSLVRT</sequence>
<dbReference type="InterPro" id="IPR011009">
    <property type="entry name" value="Kinase-like_dom_sf"/>
</dbReference>
<dbReference type="PROSITE" id="PS00108">
    <property type="entry name" value="PROTEIN_KINASE_ST"/>
    <property type="match status" value="1"/>
</dbReference>
<dbReference type="STRING" id="947166.A0A1D1V2E6"/>
<dbReference type="SMART" id="SM00220">
    <property type="entry name" value="S_TKc"/>
    <property type="match status" value="1"/>
</dbReference>
<name>A0A1D1V2E6_RAMVA</name>
<dbReference type="GO" id="GO:0035556">
    <property type="term" value="P:intracellular signal transduction"/>
    <property type="evidence" value="ECO:0007669"/>
    <property type="project" value="TreeGrafter"/>
</dbReference>
<evidence type="ECO:0000256" key="4">
    <source>
        <dbReference type="SAM" id="MobiDB-lite"/>
    </source>
</evidence>
<dbReference type="FunFam" id="1.10.510.10:FF:000571">
    <property type="entry name" value="Maternal embryonic leucine zipper kinase"/>
    <property type="match status" value="1"/>
</dbReference>
<evidence type="ECO:0000313" key="7">
    <source>
        <dbReference type="Proteomes" id="UP000186922"/>
    </source>
</evidence>
<protein>
    <recommendedName>
        <fullName evidence="5">Protein kinase domain-containing protein</fullName>
    </recommendedName>
</protein>
<dbReference type="Proteomes" id="UP000186922">
    <property type="component" value="Unassembled WGS sequence"/>
</dbReference>
<dbReference type="GO" id="GO:0004683">
    <property type="term" value="F:calcium/calmodulin-dependent protein kinase activity"/>
    <property type="evidence" value="ECO:0007669"/>
    <property type="project" value="TreeGrafter"/>
</dbReference>
<dbReference type="AlphaFoldDB" id="A0A1D1V2E6"/>
<evidence type="ECO:0000256" key="3">
    <source>
        <dbReference type="PROSITE-ProRule" id="PRU10141"/>
    </source>
</evidence>
<keyword evidence="1 3" id="KW-0547">Nucleotide-binding</keyword>
<keyword evidence="2 3" id="KW-0067">ATP-binding</keyword>
<comment type="caution">
    <text evidence="6">The sequence shown here is derived from an EMBL/GenBank/DDBJ whole genome shotgun (WGS) entry which is preliminary data.</text>
</comment>
<reference evidence="6 7" key="1">
    <citation type="journal article" date="2016" name="Nat. Commun.">
        <title>Extremotolerant tardigrade genome and improved radiotolerance of human cultured cells by tardigrade-unique protein.</title>
        <authorList>
            <person name="Hashimoto T."/>
            <person name="Horikawa D.D."/>
            <person name="Saito Y."/>
            <person name="Kuwahara H."/>
            <person name="Kozuka-Hata H."/>
            <person name="Shin-I T."/>
            <person name="Minakuchi Y."/>
            <person name="Ohishi K."/>
            <person name="Motoyama A."/>
            <person name="Aizu T."/>
            <person name="Enomoto A."/>
            <person name="Kondo K."/>
            <person name="Tanaka S."/>
            <person name="Hara Y."/>
            <person name="Koshikawa S."/>
            <person name="Sagara H."/>
            <person name="Miura T."/>
            <person name="Yokobori S."/>
            <person name="Miyagawa K."/>
            <person name="Suzuki Y."/>
            <person name="Kubo T."/>
            <person name="Oyama M."/>
            <person name="Kohara Y."/>
            <person name="Fujiyama A."/>
            <person name="Arakawa K."/>
            <person name="Katayama T."/>
            <person name="Toyoda A."/>
            <person name="Kunieda T."/>
        </authorList>
    </citation>
    <scope>NUCLEOTIDE SEQUENCE [LARGE SCALE GENOMIC DNA]</scope>
    <source>
        <strain evidence="6 7">YOKOZUNA-1</strain>
    </source>
</reference>
<dbReference type="GO" id="GO:0005737">
    <property type="term" value="C:cytoplasm"/>
    <property type="evidence" value="ECO:0007669"/>
    <property type="project" value="TreeGrafter"/>
</dbReference>
<dbReference type="Gene3D" id="1.10.510.10">
    <property type="entry name" value="Transferase(Phosphotransferase) domain 1"/>
    <property type="match status" value="1"/>
</dbReference>
<dbReference type="PANTHER" id="PTHR24346:SF77">
    <property type="entry name" value="SERINE THREONINE PROTEIN KINASE"/>
    <property type="match status" value="1"/>
</dbReference>
<dbReference type="OrthoDB" id="68483at2759"/>
<evidence type="ECO:0000313" key="6">
    <source>
        <dbReference type="EMBL" id="GAU92638.1"/>
    </source>
</evidence>
<accession>A0A1D1V2E6</accession>
<dbReference type="GO" id="GO:0005524">
    <property type="term" value="F:ATP binding"/>
    <property type="evidence" value="ECO:0007669"/>
    <property type="project" value="UniProtKB-UniRule"/>
</dbReference>
<keyword evidence="7" id="KW-1185">Reference proteome</keyword>
<dbReference type="GO" id="GO:0005516">
    <property type="term" value="F:calmodulin binding"/>
    <property type="evidence" value="ECO:0007669"/>
    <property type="project" value="TreeGrafter"/>
</dbReference>
<gene>
    <name evidence="6" type="primary">RvY_04691-1</name>
    <name evidence="6" type="synonym">RvY_04691.1</name>
    <name evidence="6" type="ORF">RvY_04691</name>
</gene>
<dbReference type="InterPro" id="IPR008271">
    <property type="entry name" value="Ser/Thr_kinase_AS"/>
</dbReference>
<evidence type="ECO:0000256" key="2">
    <source>
        <dbReference type="ARBA" id="ARBA00022840"/>
    </source>
</evidence>
<dbReference type="Pfam" id="PF00069">
    <property type="entry name" value="Pkinase"/>
    <property type="match status" value="1"/>
</dbReference>
<dbReference type="PANTHER" id="PTHR24346">
    <property type="entry name" value="MAP/MICROTUBULE AFFINITY-REGULATING KINASE"/>
    <property type="match status" value="1"/>
</dbReference>
<dbReference type="SUPFAM" id="SSF56112">
    <property type="entry name" value="Protein kinase-like (PK-like)"/>
    <property type="match status" value="1"/>
</dbReference>
<dbReference type="EMBL" id="BDGG01000002">
    <property type="protein sequence ID" value="GAU92638.1"/>
    <property type="molecule type" value="Genomic_DNA"/>
</dbReference>
<dbReference type="InterPro" id="IPR017441">
    <property type="entry name" value="Protein_kinase_ATP_BS"/>
</dbReference>